<sequence length="44" mass="4890">MHCSLLFAPLLSEMTAEVYREATACKITILHPSATLTFQHSVVK</sequence>
<comment type="caution">
    <text evidence="1">The sequence shown here is derived from an EMBL/GenBank/DDBJ whole genome shotgun (WGS) entry which is preliminary data.</text>
</comment>
<dbReference type="InParanoid" id="A0A0M9UDP4"/>
<organism evidence="1 2">
    <name type="scientific">Ardenticatena maritima</name>
    <dbReference type="NCBI Taxonomy" id="872965"/>
    <lineage>
        <taxon>Bacteria</taxon>
        <taxon>Bacillati</taxon>
        <taxon>Chloroflexota</taxon>
        <taxon>Ardenticatenia</taxon>
        <taxon>Ardenticatenales</taxon>
        <taxon>Ardenticatenaceae</taxon>
        <taxon>Ardenticatena</taxon>
    </lineage>
</organism>
<gene>
    <name evidence="1" type="ORF">ARMA_2671</name>
</gene>
<evidence type="ECO:0000313" key="1">
    <source>
        <dbReference type="EMBL" id="GAP64248.1"/>
    </source>
</evidence>
<dbReference type="Proteomes" id="UP000037784">
    <property type="component" value="Unassembled WGS sequence"/>
</dbReference>
<dbReference type="EMBL" id="BBZA01000240">
    <property type="protein sequence ID" value="GAP64248.1"/>
    <property type="molecule type" value="Genomic_DNA"/>
</dbReference>
<dbReference type="AlphaFoldDB" id="A0A0M9UDP4"/>
<reference evidence="2" key="2">
    <citation type="submission" date="2015-08" db="EMBL/GenBank/DDBJ databases">
        <title>Draft Genome Sequence of a Heterotrophic Facultative Anaerobic Bacterium Ardenticatena maritima Strain 110S.</title>
        <authorList>
            <person name="Kawaichi S."/>
            <person name="Yoshida T."/>
            <person name="Sako Y."/>
            <person name="Nakamura R."/>
        </authorList>
    </citation>
    <scope>NUCLEOTIDE SEQUENCE [LARGE SCALE GENOMIC DNA]</scope>
    <source>
        <strain evidence="2">110S</strain>
    </source>
</reference>
<keyword evidence="2" id="KW-1185">Reference proteome</keyword>
<name>A0A0M9UDP4_9CHLR</name>
<evidence type="ECO:0000313" key="2">
    <source>
        <dbReference type="Proteomes" id="UP000037784"/>
    </source>
</evidence>
<accession>A0A0M9UDP4</accession>
<proteinExistence type="predicted"/>
<protein>
    <submittedName>
        <fullName evidence="1">Uncharacterized protein</fullName>
    </submittedName>
</protein>
<reference evidence="1 2" key="1">
    <citation type="journal article" date="2015" name="Genome Announc.">
        <title>Draft Genome Sequence of a Heterotrophic Facultative Anaerobic Thermophilic Bacterium, Ardenticatena maritima Strain 110ST.</title>
        <authorList>
            <person name="Kawaichi S."/>
            <person name="Yoshida T."/>
            <person name="Sako Y."/>
            <person name="Nakamura R."/>
        </authorList>
    </citation>
    <scope>NUCLEOTIDE SEQUENCE [LARGE SCALE GENOMIC DNA]</scope>
    <source>
        <strain evidence="1 2">110S</strain>
    </source>
</reference>